<dbReference type="PANTHER" id="PTHR15237:SF0">
    <property type="entry name" value="CELL CYCLE CHECKPOINT CONTROL PROTEIN"/>
    <property type="match status" value="1"/>
</dbReference>
<dbReference type="PANTHER" id="PTHR15237">
    <property type="entry name" value="DNA REPAIR PROTEIN RAD9"/>
    <property type="match status" value="1"/>
</dbReference>
<dbReference type="GO" id="GO:0006281">
    <property type="term" value="P:DNA repair"/>
    <property type="evidence" value="ECO:0007669"/>
    <property type="project" value="TreeGrafter"/>
</dbReference>
<reference evidence="4" key="2">
    <citation type="submission" date="2025-04" db="UniProtKB">
        <authorList>
            <consortium name="RefSeq"/>
        </authorList>
    </citation>
    <scope>IDENTIFICATION</scope>
    <source>
        <strain evidence="4">USDA-PBARC FA_bdor</strain>
        <tissue evidence="4">Whole organism</tissue>
    </source>
</reference>
<feature type="region of interest" description="Disordered" evidence="1">
    <location>
        <begin position="342"/>
        <end position="388"/>
    </location>
</feature>
<organism evidence="2">
    <name type="scientific">Fopius arisanus</name>
    <dbReference type="NCBI Taxonomy" id="64838"/>
    <lineage>
        <taxon>Eukaryota</taxon>
        <taxon>Metazoa</taxon>
        <taxon>Ecdysozoa</taxon>
        <taxon>Arthropoda</taxon>
        <taxon>Hexapoda</taxon>
        <taxon>Insecta</taxon>
        <taxon>Pterygota</taxon>
        <taxon>Neoptera</taxon>
        <taxon>Endopterygota</taxon>
        <taxon>Hymenoptera</taxon>
        <taxon>Apocrita</taxon>
        <taxon>Ichneumonoidea</taxon>
        <taxon>Braconidae</taxon>
        <taxon>Opiinae</taxon>
        <taxon>Fopius</taxon>
    </lineage>
</organism>
<feature type="compositionally biased region" description="Basic residues" evidence="1">
    <location>
        <begin position="254"/>
        <end position="273"/>
    </location>
</feature>
<dbReference type="AlphaFoldDB" id="A0A0C9RGD3"/>
<dbReference type="InterPro" id="IPR007268">
    <property type="entry name" value="Rad9/Ddc1"/>
</dbReference>
<name>A0A0C9RGD3_9HYME</name>
<dbReference type="InterPro" id="IPR046938">
    <property type="entry name" value="DNA_clamp_sf"/>
</dbReference>
<proteinExistence type="predicted"/>
<accession>A0A9R1U9S8</accession>
<evidence type="ECO:0000313" key="3">
    <source>
        <dbReference type="Proteomes" id="UP000694866"/>
    </source>
</evidence>
<dbReference type="GO" id="GO:0030896">
    <property type="term" value="C:checkpoint clamp complex"/>
    <property type="evidence" value="ECO:0007669"/>
    <property type="project" value="InterPro"/>
</dbReference>
<dbReference type="CTD" id="40054"/>
<dbReference type="GO" id="GO:0000076">
    <property type="term" value="P:DNA replication checkpoint signaling"/>
    <property type="evidence" value="ECO:0007669"/>
    <property type="project" value="TreeGrafter"/>
</dbReference>
<dbReference type="SUPFAM" id="SSF55979">
    <property type="entry name" value="DNA clamp"/>
    <property type="match status" value="1"/>
</dbReference>
<dbReference type="RefSeq" id="XP_011314246.1">
    <property type="nucleotide sequence ID" value="XM_011315944.1"/>
</dbReference>
<protein>
    <submittedName>
        <fullName evidence="4">Cell cycle checkpoint control protein RAD9A isoform X2</fullName>
    </submittedName>
    <submittedName>
        <fullName evidence="2">RAD9A protein</fullName>
    </submittedName>
</protein>
<sequence length="421" mass="46949">MKCVIPCANVKVMARAFHALAKIGEEMYVMPQERSLSFRSVSMANSAYCDFTFGEHFFTHYNYGNLSDNDALKCKVPMRAAMAVFKTPGVLDKLIESCQIRLHPNAIKLMIILKYKNSVTKRFLLPIIDCEALQASYDTDTASNQIIAHPSILGNALHNFQQNLIEITLDVSADKMLMRNYIDDTSSSTNATRTQLALAIEMVGTQLRIHFESAGKPVIFLLKSAAFEAHLVLSTLDPENQYPPDTTIRDKRQTSKKRTAAKSKKQTAQKKKANNIERSTKTAETFGNILALVHQRDKNPGNSIIDEPELISAIRSTSIDSRTTSNGVSTAKSQRISTISTVQSSGSAIPRRTSLFPNPLERRHRDSQDDNENDDTVPDSPPPPAKRAKTIFKRCFENTFDPKMLPGHETLLANVSDEENI</sequence>
<dbReference type="Pfam" id="PF04139">
    <property type="entry name" value="Rad9"/>
    <property type="match status" value="1"/>
</dbReference>
<evidence type="ECO:0000256" key="1">
    <source>
        <dbReference type="SAM" id="MobiDB-lite"/>
    </source>
</evidence>
<keyword evidence="3" id="KW-1185">Reference proteome</keyword>
<dbReference type="GO" id="GO:0031573">
    <property type="term" value="P:mitotic intra-S DNA damage checkpoint signaling"/>
    <property type="evidence" value="ECO:0007669"/>
    <property type="project" value="TreeGrafter"/>
</dbReference>
<dbReference type="EMBL" id="GBYB01007410">
    <property type="protein sequence ID" value="JAG77177.1"/>
    <property type="molecule type" value="Transcribed_RNA"/>
</dbReference>
<dbReference type="OrthoDB" id="60092at2759"/>
<accession>A0A0C9RGD3</accession>
<dbReference type="Gene3D" id="3.70.10.10">
    <property type="match status" value="1"/>
</dbReference>
<dbReference type="Proteomes" id="UP000694866">
    <property type="component" value="Unplaced"/>
</dbReference>
<gene>
    <name evidence="2" type="primary">RAD9A</name>
    <name evidence="4" type="synonym">Rad9</name>
    <name evidence="2" type="ORF">g.68171</name>
</gene>
<feature type="region of interest" description="Disordered" evidence="1">
    <location>
        <begin position="238"/>
        <end position="280"/>
    </location>
</feature>
<evidence type="ECO:0000313" key="4">
    <source>
        <dbReference type="RefSeq" id="XP_011314246.1"/>
    </source>
</evidence>
<dbReference type="GO" id="GO:0071479">
    <property type="term" value="P:cellular response to ionizing radiation"/>
    <property type="evidence" value="ECO:0007669"/>
    <property type="project" value="TreeGrafter"/>
</dbReference>
<reference evidence="2" key="1">
    <citation type="submission" date="2015-01" db="EMBL/GenBank/DDBJ databases">
        <title>Transcriptome Assembly of Fopius arisanus.</title>
        <authorList>
            <person name="Geib S."/>
        </authorList>
    </citation>
    <scope>NUCLEOTIDE SEQUENCE</scope>
</reference>
<evidence type="ECO:0000313" key="2">
    <source>
        <dbReference type="EMBL" id="JAG77177.1"/>
    </source>
</evidence>
<dbReference type="GeneID" id="105273483"/>